<dbReference type="EMBL" id="CALNXK010000126">
    <property type="protein sequence ID" value="CAH3163496.1"/>
    <property type="molecule type" value="Genomic_DNA"/>
</dbReference>
<organism evidence="1 2">
    <name type="scientific">Porites lobata</name>
    <dbReference type="NCBI Taxonomy" id="104759"/>
    <lineage>
        <taxon>Eukaryota</taxon>
        <taxon>Metazoa</taxon>
        <taxon>Cnidaria</taxon>
        <taxon>Anthozoa</taxon>
        <taxon>Hexacorallia</taxon>
        <taxon>Scleractinia</taxon>
        <taxon>Fungiina</taxon>
        <taxon>Poritidae</taxon>
        <taxon>Porites</taxon>
    </lineage>
</organism>
<dbReference type="Gene3D" id="1.10.340.70">
    <property type="match status" value="1"/>
</dbReference>
<comment type="caution">
    <text evidence="1">The sequence shown here is derived from an EMBL/GenBank/DDBJ whole genome shotgun (WGS) entry which is preliminary data.</text>
</comment>
<name>A0ABN8QFE5_9CNID</name>
<protein>
    <submittedName>
        <fullName evidence="1">Uncharacterized protein</fullName>
    </submittedName>
</protein>
<reference evidence="1 2" key="1">
    <citation type="submission" date="2022-05" db="EMBL/GenBank/DDBJ databases">
        <authorList>
            <consortium name="Genoscope - CEA"/>
            <person name="William W."/>
        </authorList>
    </citation>
    <scope>NUCLEOTIDE SEQUENCE [LARGE SCALE GENOMIC DNA]</scope>
</reference>
<proteinExistence type="predicted"/>
<dbReference type="Proteomes" id="UP001159405">
    <property type="component" value="Unassembled WGS sequence"/>
</dbReference>
<gene>
    <name evidence="1" type="ORF">PLOB_00005848</name>
</gene>
<evidence type="ECO:0000313" key="2">
    <source>
        <dbReference type="Proteomes" id="UP001159405"/>
    </source>
</evidence>
<evidence type="ECO:0000313" key="1">
    <source>
        <dbReference type="EMBL" id="CAH3163496.1"/>
    </source>
</evidence>
<keyword evidence="2" id="KW-1185">Reference proteome</keyword>
<sequence>MATCADETVFYEKLDALKTSSKGKDNKTTLFISDDFYRQAKLWLAQEEGSFESISKRDIATIKRKQWTLQQGKIQDKNGRLVIPKPDLFKTLTDAHSAIAHRGRDKTEHYVRERYSGINHEKSALFMFPKS</sequence>
<accession>A0ABN8QFE5</accession>